<proteinExistence type="predicted"/>
<sequence length="41" mass="4534">MRRLTVHQRATIFAIGGVVIFFGVLLLLFFFVLPQSSPGQG</sequence>
<accession>A0ABV6V443</accession>
<dbReference type="Proteomes" id="UP001592582">
    <property type="component" value="Unassembled WGS sequence"/>
</dbReference>
<gene>
    <name evidence="1" type="ORF">ACEZDG_04275</name>
</gene>
<reference evidence="1 2" key="1">
    <citation type="submission" date="2024-09" db="EMBL/GenBank/DDBJ databases">
        <authorList>
            <person name="Lee S.D."/>
        </authorList>
    </citation>
    <scope>NUCLEOTIDE SEQUENCE [LARGE SCALE GENOMIC DNA]</scope>
    <source>
        <strain evidence="1 2">N1-1</strain>
    </source>
</reference>
<keyword evidence="2" id="KW-1185">Reference proteome</keyword>
<evidence type="ECO:0000313" key="2">
    <source>
        <dbReference type="Proteomes" id="UP001592582"/>
    </source>
</evidence>
<dbReference type="EMBL" id="JBHEZX010000002">
    <property type="protein sequence ID" value="MFC1408489.1"/>
    <property type="molecule type" value="Genomic_DNA"/>
</dbReference>
<comment type="caution">
    <text evidence="1">The sequence shown here is derived from an EMBL/GenBank/DDBJ whole genome shotgun (WGS) entry which is preliminary data.</text>
</comment>
<evidence type="ECO:0000313" key="1">
    <source>
        <dbReference type="EMBL" id="MFC1408489.1"/>
    </source>
</evidence>
<name>A0ABV6V443_9ACTN</name>
<protein>
    <submittedName>
        <fullName evidence="1">Uncharacterized protein</fullName>
    </submittedName>
</protein>
<organism evidence="1 2">
    <name type="scientific">Streptacidiphilus alkalitolerans</name>
    <dbReference type="NCBI Taxonomy" id="3342712"/>
    <lineage>
        <taxon>Bacteria</taxon>
        <taxon>Bacillati</taxon>
        <taxon>Actinomycetota</taxon>
        <taxon>Actinomycetes</taxon>
        <taxon>Kitasatosporales</taxon>
        <taxon>Streptomycetaceae</taxon>
        <taxon>Streptacidiphilus</taxon>
    </lineage>
</organism>